<feature type="domain" description="RING-type" evidence="5">
    <location>
        <begin position="12"/>
        <end position="55"/>
    </location>
</feature>
<dbReference type="InterPro" id="IPR013083">
    <property type="entry name" value="Znf_RING/FYVE/PHD"/>
</dbReference>
<keyword evidence="1" id="KW-0479">Metal-binding</keyword>
<protein>
    <recommendedName>
        <fullName evidence="5">RING-type domain-containing protein</fullName>
    </recommendedName>
</protein>
<gene>
    <name evidence="6" type="ORF">BCR34DRAFT_453685</name>
</gene>
<dbReference type="SMART" id="SM00184">
    <property type="entry name" value="RING"/>
    <property type="match status" value="1"/>
</dbReference>
<proteinExistence type="predicted"/>
<dbReference type="PROSITE" id="PS50089">
    <property type="entry name" value="ZF_RING_2"/>
    <property type="match status" value="1"/>
</dbReference>
<dbReference type="AlphaFoldDB" id="A0A1Y1YIR4"/>
<name>A0A1Y1YIR4_9PLEO</name>
<reference evidence="6 7" key="1">
    <citation type="submission" date="2016-07" db="EMBL/GenBank/DDBJ databases">
        <title>Pervasive Adenine N6-methylation of Active Genes in Fungi.</title>
        <authorList>
            <consortium name="DOE Joint Genome Institute"/>
            <person name="Mondo S.J."/>
            <person name="Dannebaum R.O."/>
            <person name="Kuo R.C."/>
            <person name="Labutti K."/>
            <person name="Haridas S."/>
            <person name="Kuo A."/>
            <person name="Salamov A."/>
            <person name="Ahrendt S.R."/>
            <person name="Lipzen A."/>
            <person name="Sullivan W."/>
            <person name="Andreopoulos W.B."/>
            <person name="Clum A."/>
            <person name="Lindquist E."/>
            <person name="Daum C."/>
            <person name="Ramamoorthy G.K."/>
            <person name="Gryganskyi A."/>
            <person name="Culley D."/>
            <person name="Magnuson J.K."/>
            <person name="James T.Y."/>
            <person name="O'Malley M.A."/>
            <person name="Stajich J.E."/>
            <person name="Spatafora J.W."/>
            <person name="Visel A."/>
            <person name="Grigoriev I.V."/>
        </authorList>
    </citation>
    <scope>NUCLEOTIDE SEQUENCE [LARGE SCALE GENOMIC DNA]</scope>
    <source>
        <strain evidence="6 7">CBS 115471</strain>
    </source>
</reference>
<dbReference type="Gene3D" id="3.30.40.10">
    <property type="entry name" value="Zinc/RING finger domain, C3HC4 (zinc finger)"/>
    <property type="match status" value="1"/>
</dbReference>
<dbReference type="Pfam" id="PF13639">
    <property type="entry name" value="zf-RING_2"/>
    <property type="match status" value="1"/>
</dbReference>
<evidence type="ECO:0000259" key="5">
    <source>
        <dbReference type="PROSITE" id="PS50089"/>
    </source>
</evidence>
<accession>A0A1Y1YIR4</accession>
<feature type="non-terminal residue" evidence="6">
    <location>
        <position position="1"/>
    </location>
</feature>
<feature type="non-terminal residue" evidence="6">
    <location>
        <position position="59"/>
    </location>
</feature>
<dbReference type="Proteomes" id="UP000193144">
    <property type="component" value="Unassembled WGS sequence"/>
</dbReference>
<organism evidence="6 7">
    <name type="scientific">Clohesyomyces aquaticus</name>
    <dbReference type="NCBI Taxonomy" id="1231657"/>
    <lineage>
        <taxon>Eukaryota</taxon>
        <taxon>Fungi</taxon>
        <taxon>Dikarya</taxon>
        <taxon>Ascomycota</taxon>
        <taxon>Pezizomycotina</taxon>
        <taxon>Dothideomycetes</taxon>
        <taxon>Pleosporomycetidae</taxon>
        <taxon>Pleosporales</taxon>
        <taxon>Lindgomycetaceae</taxon>
        <taxon>Clohesyomyces</taxon>
    </lineage>
</organism>
<dbReference type="GO" id="GO:0008270">
    <property type="term" value="F:zinc ion binding"/>
    <property type="evidence" value="ECO:0007669"/>
    <property type="project" value="UniProtKB-KW"/>
</dbReference>
<dbReference type="InterPro" id="IPR001841">
    <property type="entry name" value="Znf_RING"/>
</dbReference>
<sequence length="59" mass="7099">LDGFSELVEHTCTICTEQQSKMRKLNNCGHQFCEECLQQLLYSDHRMRFNCPNCREWML</sequence>
<keyword evidence="2 4" id="KW-0863">Zinc-finger</keyword>
<evidence type="ECO:0000256" key="3">
    <source>
        <dbReference type="ARBA" id="ARBA00022833"/>
    </source>
</evidence>
<evidence type="ECO:0000313" key="7">
    <source>
        <dbReference type="Proteomes" id="UP000193144"/>
    </source>
</evidence>
<evidence type="ECO:0000256" key="2">
    <source>
        <dbReference type="ARBA" id="ARBA00022771"/>
    </source>
</evidence>
<dbReference type="SUPFAM" id="SSF57850">
    <property type="entry name" value="RING/U-box"/>
    <property type="match status" value="1"/>
</dbReference>
<evidence type="ECO:0000313" key="6">
    <source>
        <dbReference type="EMBL" id="ORX97514.1"/>
    </source>
</evidence>
<evidence type="ECO:0000256" key="1">
    <source>
        <dbReference type="ARBA" id="ARBA00022723"/>
    </source>
</evidence>
<dbReference type="InterPro" id="IPR017907">
    <property type="entry name" value="Znf_RING_CS"/>
</dbReference>
<evidence type="ECO:0000256" key="4">
    <source>
        <dbReference type="PROSITE-ProRule" id="PRU00175"/>
    </source>
</evidence>
<dbReference type="OrthoDB" id="21204at2759"/>
<keyword evidence="7" id="KW-1185">Reference proteome</keyword>
<dbReference type="PROSITE" id="PS00518">
    <property type="entry name" value="ZF_RING_1"/>
    <property type="match status" value="1"/>
</dbReference>
<keyword evidence="3" id="KW-0862">Zinc</keyword>
<dbReference type="EMBL" id="MCFA01000233">
    <property type="protein sequence ID" value="ORX97514.1"/>
    <property type="molecule type" value="Genomic_DNA"/>
</dbReference>
<comment type="caution">
    <text evidence="6">The sequence shown here is derived from an EMBL/GenBank/DDBJ whole genome shotgun (WGS) entry which is preliminary data.</text>
</comment>